<dbReference type="OrthoDB" id="1933617at2759"/>
<organism evidence="4 5">
    <name type="scientific">Protea cynaroides</name>
    <dbReference type="NCBI Taxonomy" id="273540"/>
    <lineage>
        <taxon>Eukaryota</taxon>
        <taxon>Viridiplantae</taxon>
        <taxon>Streptophyta</taxon>
        <taxon>Embryophyta</taxon>
        <taxon>Tracheophyta</taxon>
        <taxon>Spermatophyta</taxon>
        <taxon>Magnoliopsida</taxon>
        <taxon>Proteales</taxon>
        <taxon>Proteaceae</taxon>
        <taxon>Protea</taxon>
    </lineage>
</organism>
<keyword evidence="2" id="KW-0131">Cell cycle</keyword>
<keyword evidence="1" id="KW-0649">Protein kinase inhibitor</keyword>
<dbReference type="AlphaFoldDB" id="A0A9Q0L160"/>
<dbReference type="GO" id="GO:0004860">
    <property type="term" value="F:protein kinase inhibitor activity"/>
    <property type="evidence" value="ECO:0007669"/>
    <property type="project" value="UniProtKB-KW"/>
</dbReference>
<accession>A0A9Q0L160</accession>
<gene>
    <name evidence="4" type="ORF">NE237_010844</name>
</gene>
<evidence type="ECO:0000256" key="2">
    <source>
        <dbReference type="ARBA" id="ARBA00023306"/>
    </source>
</evidence>
<evidence type="ECO:0000256" key="1">
    <source>
        <dbReference type="ARBA" id="ARBA00023013"/>
    </source>
</evidence>
<name>A0A9Q0L160_9MAGN</name>
<sequence length="187" mass="21146">MDSELEEISLVGMSNSELQFQVEKEPNVIEFNILLRSTFQFSSDECLITSSSLSSEDYHDHQQGPELPQLKQEVEEDDDDEEVIKMRDASARRRTINGGELEVNEDDDGFRTPTSLDHRIPAVIHQCPPAPKKSKSSPKRKASSSSTRRQLFLVDHSQEIESLFTPALLADFGRKIKKVRAGDNDTK</sequence>
<dbReference type="GO" id="GO:0005634">
    <property type="term" value="C:nucleus"/>
    <property type="evidence" value="ECO:0007669"/>
    <property type="project" value="TreeGrafter"/>
</dbReference>
<evidence type="ECO:0000313" key="4">
    <source>
        <dbReference type="EMBL" id="KAJ4980064.1"/>
    </source>
</evidence>
<dbReference type="PANTHER" id="PTHR33142:SF65">
    <property type="entry name" value="CYCLIN-DEPENDENT PROTEIN KINASE INHIBITOR SMR2-LIKE"/>
    <property type="match status" value="1"/>
</dbReference>
<evidence type="ECO:0000256" key="3">
    <source>
        <dbReference type="SAM" id="MobiDB-lite"/>
    </source>
</evidence>
<protein>
    <submittedName>
        <fullName evidence="4">Uncharacterized protein</fullName>
    </submittedName>
</protein>
<dbReference type="InterPro" id="IPR040389">
    <property type="entry name" value="SMR"/>
</dbReference>
<dbReference type="GO" id="GO:0032875">
    <property type="term" value="P:regulation of DNA endoreduplication"/>
    <property type="evidence" value="ECO:0007669"/>
    <property type="project" value="InterPro"/>
</dbReference>
<feature type="compositionally biased region" description="Basic residues" evidence="3">
    <location>
        <begin position="132"/>
        <end position="142"/>
    </location>
</feature>
<feature type="region of interest" description="Disordered" evidence="3">
    <location>
        <begin position="54"/>
        <end position="151"/>
    </location>
</feature>
<dbReference type="EMBL" id="JAMYWD010000002">
    <property type="protein sequence ID" value="KAJ4980064.1"/>
    <property type="molecule type" value="Genomic_DNA"/>
</dbReference>
<comment type="caution">
    <text evidence="4">The sequence shown here is derived from an EMBL/GenBank/DDBJ whole genome shotgun (WGS) entry which is preliminary data.</text>
</comment>
<keyword evidence="5" id="KW-1185">Reference proteome</keyword>
<proteinExistence type="predicted"/>
<dbReference type="PANTHER" id="PTHR33142">
    <property type="entry name" value="CYCLIN-DEPENDENT PROTEIN KINASE INHIBITOR SMR13"/>
    <property type="match status" value="1"/>
</dbReference>
<reference evidence="4" key="1">
    <citation type="journal article" date="2023" name="Plant J.">
        <title>The genome of the king protea, Protea cynaroides.</title>
        <authorList>
            <person name="Chang J."/>
            <person name="Duong T.A."/>
            <person name="Schoeman C."/>
            <person name="Ma X."/>
            <person name="Roodt D."/>
            <person name="Barker N."/>
            <person name="Li Z."/>
            <person name="Van de Peer Y."/>
            <person name="Mizrachi E."/>
        </authorList>
    </citation>
    <scope>NUCLEOTIDE SEQUENCE</scope>
    <source>
        <tissue evidence="4">Young leaves</tissue>
    </source>
</reference>
<evidence type="ECO:0000313" key="5">
    <source>
        <dbReference type="Proteomes" id="UP001141806"/>
    </source>
</evidence>
<dbReference type="Proteomes" id="UP001141806">
    <property type="component" value="Unassembled WGS sequence"/>
</dbReference>